<evidence type="ECO:0000256" key="1">
    <source>
        <dbReference type="SAM" id="MobiDB-lite"/>
    </source>
</evidence>
<dbReference type="AlphaFoldDB" id="A0A9D1QD16"/>
<accession>A0A9D1QD16</accession>
<proteinExistence type="predicted"/>
<evidence type="ECO:0000313" key="2">
    <source>
        <dbReference type="EMBL" id="HIW10957.1"/>
    </source>
</evidence>
<reference evidence="2" key="1">
    <citation type="journal article" date="2021" name="PeerJ">
        <title>Extensive microbial diversity within the chicken gut microbiome revealed by metagenomics and culture.</title>
        <authorList>
            <person name="Gilroy R."/>
            <person name="Ravi A."/>
            <person name="Getino M."/>
            <person name="Pursley I."/>
            <person name="Horton D.L."/>
            <person name="Alikhan N.F."/>
            <person name="Baker D."/>
            <person name="Gharbi K."/>
            <person name="Hall N."/>
            <person name="Watson M."/>
            <person name="Adriaenssens E.M."/>
            <person name="Foster-Nyarko E."/>
            <person name="Jarju S."/>
            <person name="Secka A."/>
            <person name="Antonio M."/>
            <person name="Oren A."/>
            <person name="Chaudhuri R.R."/>
            <person name="La Ragione R."/>
            <person name="Hildebrand F."/>
            <person name="Pallen M.J."/>
        </authorList>
    </citation>
    <scope>NUCLEOTIDE SEQUENCE</scope>
    <source>
        <strain evidence="2">ChiBcec15-1070</strain>
    </source>
</reference>
<protein>
    <submittedName>
        <fullName evidence="2">Fibrobacter succinogenes major paralogous domain-containing protein</fullName>
    </submittedName>
</protein>
<reference evidence="2" key="2">
    <citation type="submission" date="2021-04" db="EMBL/GenBank/DDBJ databases">
        <authorList>
            <person name="Gilroy R."/>
        </authorList>
    </citation>
    <scope>NUCLEOTIDE SEQUENCE</scope>
    <source>
        <strain evidence="2">ChiBcec15-1070</strain>
    </source>
</reference>
<feature type="region of interest" description="Disordered" evidence="1">
    <location>
        <begin position="1"/>
        <end position="23"/>
    </location>
</feature>
<gene>
    <name evidence="2" type="ORF">H9888_05575</name>
</gene>
<dbReference type="Proteomes" id="UP000823926">
    <property type="component" value="Unassembled WGS sequence"/>
</dbReference>
<dbReference type="EMBL" id="DXHL01000026">
    <property type="protein sequence ID" value="HIW10957.1"/>
    <property type="molecule type" value="Genomic_DNA"/>
</dbReference>
<organism evidence="2 3">
    <name type="scientific">Candidatus Rikenella faecigallinarum</name>
    <dbReference type="NCBI Taxonomy" id="2838745"/>
    <lineage>
        <taxon>Bacteria</taxon>
        <taxon>Pseudomonadati</taxon>
        <taxon>Bacteroidota</taxon>
        <taxon>Bacteroidia</taxon>
        <taxon>Bacteroidales</taxon>
        <taxon>Rikenellaceae</taxon>
        <taxon>Rikenella</taxon>
    </lineage>
</organism>
<comment type="caution">
    <text evidence="2">The sequence shown here is derived from an EMBL/GenBank/DDBJ whole genome shotgun (WGS) entry which is preliminary data.</text>
</comment>
<evidence type="ECO:0000313" key="3">
    <source>
        <dbReference type="Proteomes" id="UP000823926"/>
    </source>
</evidence>
<name>A0A9D1QD16_9BACT</name>
<sequence length="220" mass="23889">MASRGRKDAIPGADGSTIQQSGSPNAETIAIYGADGILLSEGGTGFRKVNITASGVINGGTSQIYAVKHPLTLIYNADEPHDWYTYAGNHNDALWGDGAEKSTYDPCPNGWRVPPDAEKTFGDFSADNFSYYIEGELIATGDMNMTNGRNYLNVSWYPAGGYRHRNAGKLNSIGGNGYVWTSKPSSVVEFYAKNFMFTMTDQGFPSTARSYGFPVRCVQE</sequence>